<evidence type="ECO:0000313" key="4">
    <source>
        <dbReference type="EMBL" id="KAI1893525.1"/>
    </source>
</evidence>
<keyword evidence="1" id="KW-0407">Ion channel</keyword>
<reference evidence="4" key="1">
    <citation type="submission" date="2021-01" db="EMBL/GenBank/DDBJ databases">
        <authorList>
            <person name="Zahm M."/>
            <person name="Roques C."/>
            <person name="Cabau C."/>
            <person name="Klopp C."/>
            <person name="Donnadieu C."/>
            <person name="Jouanno E."/>
            <person name="Lampietro C."/>
            <person name="Louis A."/>
            <person name="Herpin A."/>
            <person name="Echchiki A."/>
            <person name="Berthelot C."/>
            <person name="Parey E."/>
            <person name="Roest-Crollius H."/>
            <person name="Braasch I."/>
            <person name="Postlethwait J."/>
            <person name="Bobe J."/>
            <person name="Montfort J."/>
            <person name="Bouchez O."/>
            <person name="Begum T."/>
            <person name="Mejri S."/>
            <person name="Adams A."/>
            <person name="Chen W.-J."/>
            <person name="Guiguen Y."/>
        </authorList>
    </citation>
    <scope>NUCLEOTIDE SEQUENCE</scope>
    <source>
        <tissue evidence="4">Blood</tissue>
    </source>
</reference>
<organism evidence="4 5">
    <name type="scientific">Albula goreensis</name>
    <dbReference type="NCBI Taxonomy" id="1534307"/>
    <lineage>
        <taxon>Eukaryota</taxon>
        <taxon>Metazoa</taxon>
        <taxon>Chordata</taxon>
        <taxon>Craniata</taxon>
        <taxon>Vertebrata</taxon>
        <taxon>Euteleostomi</taxon>
        <taxon>Actinopterygii</taxon>
        <taxon>Neopterygii</taxon>
        <taxon>Teleostei</taxon>
        <taxon>Albuliformes</taxon>
        <taxon>Albulidae</taxon>
        <taxon>Albula</taxon>
    </lineage>
</organism>
<keyword evidence="1" id="KW-0813">Transport</keyword>
<dbReference type="EMBL" id="JAERUA010000011">
    <property type="protein sequence ID" value="KAI1893525.1"/>
    <property type="molecule type" value="Genomic_DNA"/>
</dbReference>
<comment type="subcellular location">
    <subcellularLocation>
        <location evidence="1">Membrane</location>
        <topology evidence="1">Multi-pass membrane protein</topology>
    </subcellularLocation>
</comment>
<evidence type="ECO:0000259" key="3">
    <source>
        <dbReference type="Pfam" id="PF01007"/>
    </source>
</evidence>
<keyword evidence="2" id="KW-1133">Transmembrane helix</keyword>
<protein>
    <recommendedName>
        <fullName evidence="3">Potassium channel inwardly rectifying transmembrane domain-containing protein</fullName>
    </recommendedName>
</protein>
<sequence length="137" mass="15966">MPLEALMEQDVESSVSIRRARLPKQAREDLPKQLVDKNQTKGKTQRYVQKDGKCNVHHGNVRETYRYLTDIFTTLVDLKWRFNLFIFVLVYTCTWLFFGFMWWLIAYLRGDLDHEETASGLPVSTTSTALSQPSCSQ</sequence>
<gene>
    <name evidence="4" type="ORF">AGOR_G00124610</name>
</gene>
<comment type="similarity">
    <text evidence="1">Belongs to the inward rectifier-type potassium channel (TC 1.A.2.1) family.</text>
</comment>
<dbReference type="Pfam" id="PF01007">
    <property type="entry name" value="IRK"/>
    <property type="match status" value="1"/>
</dbReference>
<keyword evidence="2" id="KW-0472">Membrane</keyword>
<evidence type="ECO:0000256" key="2">
    <source>
        <dbReference type="SAM" id="Phobius"/>
    </source>
</evidence>
<keyword evidence="1" id="KW-0851">Voltage-gated channel</keyword>
<name>A0A8T3DGG8_9TELE</name>
<accession>A0A8T3DGG8</accession>
<dbReference type="Gene3D" id="1.10.287.70">
    <property type="match status" value="1"/>
</dbReference>
<keyword evidence="1 2" id="KW-0812">Transmembrane</keyword>
<keyword evidence="1" id="KW-0630">Potassium</keyword>
<evidence type="ECO:0000256" key="1">
    <source>
        <dbReference type="RuleBase" id="RU003822"/>
    </source>
</evidence>
<evidence type="ECO:0000313" key="5">
    <source>
        <dbReference type="Proteomes" id="UP000829720"/>
    </source>
</evidence>
<dbReference type="GO" id="GO:0005886">
    <property type="term" value="C:plasma membrane"/>
    <property type="evidence" value="ECO:0007669"/>
    <property type="project" value="TreeGrafter"/>
</dbReference>
<dbReference type="GO" id="GO:1990573">
    <property type="term" value="P:potassium ion import across plasma membrane"/>
    <property type="evidence" value="ECO:0007669"/>
    <property type="project" value="TreeGrafter"/>
</dbReference>
<feature type="domain" description="Potassium channel inwardly rectifying transmembrane" evidence="3">
    <location>
        <begin position="48"/>
        <end position="118"/>
    </location>
</feature>
<dbReference type="SUPFAM" id="SSF81324">
    <property type="entry name" value="Voltage-gated potassium channels"/>
    <property type="match status" value="1"/>
</dbReference>
<dbReference type="GO" id="GO:0034702">
    <property type="term" value="C:monoatomic ion channel complex"/>
    <property type="evidence" value="ECO:0007669"/>
    <property type="project" value="UniProtKB-KW"/>
</dbReference>
<comment type="caution">
    <text evidence="4">The sequence shown here is derived from an EMBL/GenBank/DDBJ whole genome shotgun (WGS) entry which is preliminary data.</text>
</comment>
<dbReference type="OrthoDB" id="273257at2759"/>
<dbReference type="PANTHER" id="PTHR11767:SF19">
    <property type="entry name" value="G PROTEIN-ACTIVATED INWARD RECTIFIER POTASSIUM CHANNEL 2"/>
    <property type="match status" value="1"/>
</dbReference>
<dbReference type="InterPro" id="IPR016449">
    <property type="entry name" value="K_chnl_inward-rec_Kir"/>
</dbReference>
<dbReference type="AlphaFoldDB" id="A0A8T3DGG8"/>
<dbReference type="GO" id="GO:0005242">
    <property type="term" value="F:inward rectifier potassium channel activity"/>
    <property type="evidence" value="ECO:0007669"/>
    <property type="project" value="InterPro"/>
</dbReference>
<proteinExistence type="inferred from homology"/>
<keyword evidence="1" id="KW-0633">Potassium transport</keyword>
<dbReference type="PANTHER" id="PTHR11767">
    <property type="entry name" value="INWARD RECTIFIER POTASSIUM CHANNEL"/>
    <property type="match status" value="1"/>
</dbReference>
<dbReference type="GO" id="GO:0034765">
    <property type="term" value="P:regulation of monoatomic ion transmembrane transport"/>
    <property type="evidence" value="ECO:0007669"/>
    <property type="project" value="TreeGrafter"/>
</dbReference>
<keyword evidence="5" id="KW-1185">Reference proteome</keyword>
<dbReference type="Proteomes" id="UP000829720">
    <property type="component" value="Unassembled WGS sequence"/>
</dbReference>
<feature type="transmembrane region" description="Helical" evidence="2">
    <location>
        <begin position="84"/>
        <end position="105"/>
    </location>
</feature>
<dbReference type="InterPro" id="IPR040445">
    <property type="entry name" value="Kir_TM"/>
</dbReference>
<keyword evidence="1" id="KW-0406">Ion transport</keyword>